<feature type="domain" description="Spermatogenesis-associated protein 20-like TRX" evidence="1">
    <location>
        <begin position="8"/>
        <end position="168"/>
    </location>
</feature>
<protein>
    <submittedName>
        <fullName evidence="2">Thioredoxin domain-containing protein</fullName>
    </submittedName>
</protein>
<gene>
    <name evidence="2" type="ORF">G3M70_04110</name>
</gene>
<dbReference type="Pfam" id="PF03190">
    <property type="entry name" value="Thioredox_DsbH"/>
    <property type="match status" value="1"/>
</dbReference>
<dbReference type="InterPro" id="IPR036249">
    <property type="entry name" value="Thioredoxin-like_sf"/>
</dbReference>
<dbReference type="SUPFAM" id="SSF48208">
    <property type="entry name" value="Six-hairpin glycosidases"/>
    <property type="match status" value="1"/>
</dbReference>
<dbReference type="GO" id="GO:0005975">
    <property type="term" value="P:carbohydrate metabolic process"/>
    <property type="evidence" value="ECO:0007669"/>
    <property type="project" value="InterPro"/>
</dbReference>
<evidence type="ECO:0000313" key="2">
    <source>
        <dbReference type="EMBL" id="QPJ61115.1"/>
    </source>
</evidence>
<dbReference type="PANTHER" id="PTHR42899">
    <property type="entry name" value="SPERMATOGENESIS-ASSOCIATED PROTEIN 20"/>
    <property type="match status" value="1"/>
</dbReference>
<reference evidence="2 3" key="1">
    <citation type="submission" date="2020-02" db="EMBL/GenBank/DDBJ databases">
        <title>Genomic and physiological characterization of two novel Nitrospinaceae genera.</title>
        <authorList>
            <person name="Mueller A.J."/>
            <person name="Jung M.-Y."/>
            <person name="Strachan C.R."/>
            <person name="Herbold C.W."/>
            <person name="Kirkegaard R.H."/>
            <person name="Daims H."/>
        </authorList>
    </citation>
    <scope>NUCLEOTIDE SEQUENCE [LARGE SCALE GENOMIC DNA]</scope>
    <source>
        <strain evidence="2">EB</strain>
    </source>
</reference>
<dbReference type="InterPro" id="IPR008928">
    <property type="entry name" value="6-hairpin_glycosidase_sf"/>
</dbReference>
<dbReference type="Gene3D" id="1.50.10.20">
    <property type="match status" value="1"/>
</dbReference>
<dbReference type="InterPro" id="IPR004879">
    <property type="entry name" value="Ssp411-like_TRX"/>
</dbReference>
<accession>A0A7T0FZ28</accession>
<proteinExistence type="predicted"/>
<dbReference type="KEGG" id="nli:G3M70_04110"/>
<dbReference type="SUPFAM" id="SSF52833">
    <property type="entry name" value="Thioredoxin-like"/>
    <property type="match status" value="1"/>
</dbReference>
<dbReference type="AlphaFoldDB" id="A0A7T0FZ28"/>
<evidence type="ECO:0000313" key="3">
    <source>
        <dbReference type="Proteomes" id="UP000594688"/>
    </source>
</evidence>
<dbReference type="EMBL" id="CP048685">
    <property type="protein sequence ID" value="QPJ61115.1"/>
    <property type="molecule type" value="Genomic_DNA"/>
</dbReference>
<dbReference type="InterPro" id="IPR012341">
    <property type="entry name" value="6hp_glycosidase-like_sf"/>
</dbReference>
<sequence length="700" mass="79278">MSKGQRANRLIHEKSPYLLQHAYNPVDWFPWGDEAFALAKKSNKPLLVSIGYATCHWCHVMERESFEDHKTAELINRYFVAIKVDREERPDVDSIYMKAVQALGQQGGWPLNVFVTPDGIPFYGGTYFPPVARHNLASFSDVLEFLNNTWVNEQDKVAKQSKALIDHLKQETTQGTSSEKGTVDTLSFRGENRAAELYEQYYDQLNHGFKFQQQNKFPPSMGLCLLLRNYHRTGNTKLLEMVQKTLCAMKHGGIYDQIGGGLSRYSTDYRWLVPHFEKMLYDNALFVSALVETFQITQDAQFINYANDIFTYIDRDMTHPEGGFYSAEDADSEGVEGKFYVWTQEEIESLLGRQVASVAIPYYNVLPTGNWEGNNILHVTRSPEALAQELHMPVESVTKALDTARETLLETRSKRIRPLLDDKILTSWNGLMISAMARAGRVSADKGRIGVAERSLAFIYDNLTTQQGRLLRRWRDGEGRYSGYLFDYTSLANACCELYEATFNPDYLFKARDLMKIVEDQFASDSGAYFETPADGENLIVRQISGYDGVEPSGNSNASMVFMKLAAWLLEPEYERKAEKIFLSFYDDVSEYGLNSSFMMQALHLYAAGMKEVAVIGVKGDASTQGFLDTINQGFFPNTVFAFAYEGDARKDEVPLLKDKNAVNGKTTAYVCHHGACQAPVNSVEEMTNQLNDYRETPDS</sequence>
<evidence type="ECO:0000259" key="1">
    <source>
        <dbReference type="Pfam" id="PF03190"/>
    </source>
</evidence>
<dbReference type="CDD" id="cd02955">
    <property type="entry name" value="SSP411"/>
    <property type="match status" value="1"/>
</dbReference>
<name>A0A7T0FZ28_9BACT</name>
<dbReference type="PIRSF" id="PIRSF006402">
    <property type="entry name" value="UCP006402_thioredoxin"/>
    <property type="match status" value="1"/>
</dbReference>
<dbReference type="InterPro" id="IPR024705">
    <property type="entry name" value="Ssp411"/>
</dbReference>
<dbReference type="Gene3D" id="3.40.30.10">
    <property type="entry name" value="Glutaredoxin"/>
    <property type="match status" value="1"/>
</dbReference>
<organism evidence="2 3">
    <name type="scientific">Candidatus Nitronauta litoralis</name>
    <dbReference type="NCBI Taxonomy" id="2705533"/>
    <lineage>
        <taxon>Bacteria</taxon>
        <taxon>Pseudomonadati</taxon>
        <taxon>Nitrospinota/Tectimicrobiota group</taxon>
        <taxon>Nitrospinota</taxon>
        <taxon>Nitrospinia</taxon>
        <taxon>Nitrospinales</taxon>
        <taxon>Nitrospinaceae</taxon>
        <taxon>Candidatus Nitronauta</taxon>
    </lineage>
</organism>
<dbReference type="Gene3D" id="1.50.10.10">
    <property type="match status" value="1"/>
</dbReference>
<dbReference type="PANTHER" id="PTHR42899:SF1">
    <property type="entry name" value="SPERMATOGENESIS-ASSOCIATED PROTEIN 20"/>
    <property type="match status" value="1"/>
</dbReference>
<dbReference type="Proteomes" id="UP000594688">
    <property type="component" value="Chromosome"/>
</dbReference>